<dbReference type="OrthoDB" id="4929513at2"/>
<dbReference type="InterPro" id="IPR015315">
    <property type="entry name" value="DUF1963"/>
</dbReference>
<dbReference type="RefSeq" id="WP_121648528.1">
    <property type="nucleotide sequence ID" value="NZ_RCUX01000006.1"/>
</dbReference>
<name>A0A3L7A5F9_9MICO</name>
<dbReference type="EMBL" id="RCUX01000006">
    <property type="protein sequence ID" value="RLP75556.1"/>
    <property type="molecule type" value="Genomic_DNA"/>
</dbReference>
<dbReference type="SUPFAM" id="SSF103032">
    <property type="entry name" value="Hypothetical protein YwqG"/>
    <property type="match status" value="1"/>
</dbReference>
<gene>
    <name evidence="1" type="ORF">D9V32_08760</name>
</gene>
<organism evidence="1 2">
    <name type="scientific">Mycetocola tolaasinivorans</name>
    <dbReference type="NCBI Taxonomy" id="76635"/>
    <lineage>
        <taxon>Bacteria</taxon>
        <taxon>Bacillati</taxon>
        <taxon>Actinomycetota</taxon>
        <taxon>Actinomycetes</taxon>
        <taxon>Micrococcales</taxon>
        <taxon>Microbacteriaceae</taxon>
        <taxon>Mycetocola</taxon>
    </lineage>
</organism>
<accession>A0A3L7A5F9</accession>
<dbReference type="Proteomes" id="UP000272503">
    <property type="component" value="Unassembled WGS sequence"/>
</dbReference>
<dbReference type="Gene3D" id="2.30.320.10">
    <property type="entry name" value="YwqG-like"/>
    <property type="match status" value="1"/>
</dbReference>
<reference evidence="1 2" key="1">
    <citation type="submission" date="2018-10" db="EMBL/GenBank/DDBJ databases">
        <authorList>
            <person name="Li J."/>
        </authorList>
    </citation>
    <scope>NUCLEOTIDE SEQUENCE [LARGE SCALE GENOMIC DNA]</scope>
    <source>
        <strain evidence="1 2">IF 016277</strain>
    </source>
</reference>
<evidence type="ECO:0000313" key="2">
    <source>
        <dbReference type="Proteomes" id="UP000272503"/>
    </source>
</evidence>
<protein>
    <submittedName>
        <fullName evidence="1">DUF1963 domain-containing protein</fullName>
    </submittedName>
</protein>
<keyword evidence="2" id="KW-1185">Reference proteome</keyword>
<sequence>MSYMDHPAWVHLLNLEAQYREGLTRIHEIPTREWNAFVDVKNRATDAVRADSALLADIRRAALMSDATPRELALFHGVLTGAVWEYQVLRDAHGDDPTSFERLRADPRLRDVGDELNMRLAVYLPEQHGSEDVYAGELWDDGDPGTAKWRNLTRVGGVPTRVPGSEAPDGLALLAQIDFAALATVAEHTEALAALLRVHPLPPDGLLQVFHSTLGDSRTDPDIPGGGARVRHVAEHDVRARLPIDDRDADGGAFPVFAVDIAVIPMFHAMPSASADALDRGELLQREANRFARNGSYPEHFDAEFDRNPFLADAGDCVRLFGLPYTSFGVNVEDALVLSARLPLAHPNDEHVLLITLPGEPVFEGVFGDGGHLEIWMRQSDLEAAHFDNVVSFIRSG</sequence>
<dbReference type="InterPro" id="IPR035948">
    <property type="entry name" value="YwqG-like_sf"/>
</dbReference>
<evidence type="ECO:0000313" key="1">
    <source>
        <dbReference type="EMBL" id="RLP75556.1"/>
    </source>
</evidence>
<dbReference type="AlphaFoldDB" id="A0A3L7A5F9"/>
<proteinExistence type="predicted"/>
<dbReference type="Pfam" id="PF09234">
    <property type="entry name" value="DUF1963"/>
    <property type="match status" value="1"/>
</dbReference>
<comment type="caution">
    <text evidence="1">The sequence shown here is derived from an EMBL/GenBank/DDBJ whole genome shotgun (WGS) entry which is preliminary data.</text>
</comment>